<name>A0A643EY25_9HYPH</name>
<comment type="caution">
    <text evidence="1">The sequence shown here is derived from an EMBL/GenBank/DDBJ whole genome shotgun (WGS) entry which is preliminary data.</text>
</comment>
<evidence type="ECO:0000313" key="2">
    <source>
        <dbReference type="EMBL" id="MBO1040318.1"/>
    </source>
</evidence>
<dbReference type="Proteomes" id="UP000718278">
    <property type="component" value="Unassembled WGS sequence"/>
</dbReference>
<sequence length="59" mass="6762">MKSIIVGPSDRDRVVTQQALLNIKSQMEKPSEDRTQVCNVLRLSKGGYSHRRRRVHKSA</sequence>
<proteinExistence type="predicted"/>
<keyword evidence="3" id="KW-1185">Reference proteome</keyword>
<evidence type="ECO:0000313" key="3">
    <source>
        <dbReference type="Proteomes" id="UP000718278"/>
    </source>
</evidence>
<organism evidence="1">
    <name type="scientific">Brucella pituitosa</name>
    <dbReference type="NCBI Taxonomy" id="571256"/>
    <lineage>
        <taxon>Bacteria</taxon>
        <taxon>Pseudomonadati</taxon>
        <taxon>Pseudomonadota</taxon>
        <taxon>Alphaproteobacteria</taxon>
        <taxon>Hyphomicrobiales</taxon>
        <taxon>Brucellaceae</taxon>
        <taxon>Brucella/Ochrobactrum group</taxon>
        <taxon>Brucella</taxon>
    </lineage>
</organism>
<dbReference type="RefSeq" id="WP_084486815.1">
    <property type="nucleotide sequence ID" value="NZ_JADIJS010000002.1"/>
</dbReference>
<dbReference type="AlphaFoldDB" id="A0A643EY25"/>
<dbReference type="EMBL" id="VZPE01000005">
    <property type="protein sequence ID" value="KAB0570807.1"/>
    <property type="molecule type" value="Genomic_DNA"/>
</dbReference>
<dbReference type="GeneID" id="301928130"/>
<reference evidence="2 3" key="2">
    <citation type="submission" date="2020-10" db="EMBL/GenBank/DDBJ databases">
        <title>Genomic characterization of underground lake bacteria from Wind Cave National Park: Insight into the archetypical LuxI/LuxR and identification of LuxR solos.</title>
        <authorList>
            <person name="Wengert P.C."/>
            <person name="Savka M.A."/>
        </authorList>
    </citation>
    <scope>NUCLEOTIDE SEQUENCE [LARGE SCALE GENOMIC DNA]</scope>
    <source>
        <strain evidence="2 3">SD316</strain>
    </source>
</reference>
<protein>
    <submittedName>
        <fullName evidence="1">Uncharacterized protein</fullName>
    </submittedName>
</protein>
<evidence type="ECO:0000313" key="1">
    <source>
        <dbReference type="EMBL" id="KAB0570807.1"/>
    </source>
</evidence>
<accession>A0A643EY25</accession>
<reference evidence="1" key="1">
    <citation type="submission" date="2019-09" db="EMBL/GenBank/DDBJ databases">
        <title>Draft genome sequences of 48 bacterial type strains from the CCUG.</title>
        <authorList>
            <person name="Tunovic T."/>
            <person name="Pineiro-Iglesias B."/>
            <person name="Unosson C."/>
            <person name="Inganas E."/>
            <person name="Ohlen M."/>
            <person name="Cardew S."/>
            <person name="Jensie-Markopoulos S."/>
            <person name="Salva-Serra F."/>
            <person name="Jaen-Luchoro D."/>
            <person name="Karlsson R."/>
            <person name="Svensson-Stadler L."/>
            <person name="Chun J."/>
            <person name="Moore E."/>
        </authorList>
    </citation>
    <scope>NUCLEOTIDE SEQUENCE</scope>
    <source>
        <strain evidence="1">CCUG 50899</strain>
    </source>
</reference>
<dbReference type="EMBL" id="JADIJS010000002">
    <property type="protein sequence ID" value="MBO1040318.1"/>
    <property type="molecule type" value="Genomic_DNA"/>
</dbReference>
<gene>
    <name evidence="1" type="ORF">F7Q93_12525</name>
    <name evidence="2" type="ORF">IPV26_11660</name>
</gene>